<feature type="compositionally biased region" description="Basic residues" evidence="1">
    <location>
        <begin position="338"/>
        <end position="347"/>
    </location>
</feature>
<gene>
    <name evidence="2" type="ORF">Bca52824_018031</name>
</gene>
<reference evidence="2 3" key="1">
    <citation type="submission" date="2020-02" db="EMBL/GenBank/DDBJ databases">
        <authorList>
            <person name="Ma Q."/>
            <person name="Huang Y."/>
            <person name="Song X."/>
            <person name="Pei D."/>
        </authorList>
    </citation>
    <scope>NUCLEOTIDE SEQUENCE [LARGE SCALE GENOMIC DNA]</scope>
    <source>
        <strain evidence="2">Sxm20200214</strain>
        <tissue evidence="2">Leaf</tissue>
    </source>
</reference>
<name>A0A8X7VNQ7_BRACI</name>
<feature type="region of interest" description="Disordered" evidence="1">
    <location>
        <begin position="1"/>
        <end position="37"/>
    </location>
</feature>
<dbReference type="Proteomes" id="UP000886595">
    <property type="component" value="Unassembled WGS sequence"/>
</dbReference>
<organism evidence="2 3">
    <name type="scientific">Brassica carinata</name>
    <name type="common">Ethiopian mustard</name>
    <name type="synonym">Abyssinian cabbage</name>
    <dbReference type="NCBI Taxonomy" id="52824"/>
    <lineage>
        <taxon>Eukaryota</taxon>
        <taxon>Viridiplantae</taxon>
        <taxon>Streptophyta</taxon>
        <taxon>Embryophyta</taxon>
        <taxon>Tracheophyta</taxon>
        <taxon>Spermatophyta</taxon>
        <taxon>Magnoliopsida</taxon>
        <taxon>eudicotyledons</taxon>
        <taxon>Gunneridae</taxon>
        <taxon>Pentapetalae</taxon>
        <taxon>rosids</taxon>
        <taxon>malvids</taxon>
        <taxon>Brassicales</taxon>
        <taxon>Brassicaceae</taxon>
        <taxon>Brassiceae</taxon>
        <taxon>Brassica</taxon>
    </lineage>
</organism>
<proteinExistence type="predicted"/>
<sequence>MTDARMAHHSYENHNNRWTQGGKAKKTSTAHSRQSTRYVPYDRKYEKSWRIKERTEKRVDVQERSGKSYAHSSRAMNNIEASRYSSVSGDHQSQKSSGKGIASKIVSPLCQAPDDNVTKRHKFSPCLLTYSPMEEVVTEDAHVIAALEDMEIIGTSKRNECERDTTLEVMDQDDDLLGEELLDMEKGGMKVSGGEVGVAHMDVERSKPTSVHKSKKRHRLPLGLPIKKAEFLRRGSPILHRSSSRDTYRSESNCLGVGKSSRGNTMHAHNLYYLISYACESGDRIVELSNNIACLPDEAVKYHSTSREGCLRLITARMIMRREETLSCPSHSQAEERRRRRKSPGVV</sequence>
<feature type="region of interest" description="Disordered" evidence="1">
    <location>
        <begin position="325"/>
        <end position="347"/>
    </location>
</feature>
<evidence type="ECO:0000313" key="3">
    <source>
        <dbReference type="Proteomes" id="UP000886595"/>
    </source>
</evidence>
<comment type="caution">
    <text evidence="2">The sequence shown here is derived from an EMBL/GenBank/DDBJ whole genome shotgun (WGS) entry which is preliminary data.</text>
</comment>
<accession>A0A8X7VNQ7</accession>
<keyword evidence="3" id="KW-1185">Reference proteome</keyword>
<evidence type="ECO:0000256" key="1">
    <source>
        <dbReference type="SAM" id="MobiDB-lite"/>
    </source>
</evidence>
<dbReference type="AlphaFoldDB" id="A0A8X7VNQ7"/>
<feature type="compositionally biased region" description="Basic and acidic residues" evidence="1">
    <location>
        <begin position="1"/>
        <end position="15"/>
    </location>
</feature>
<evidence type="ECO:0000313" key="2">
    <source>
        <dbReference type="EMBL" id="KAG2314909.1"/>
    </source>
</evidence>
<dbReference type="EMBL" id="JAAMPC010000004">
    <property type="protein sequence ID" value="KAG2314909.1"/>
    <property type="molecule type" value="Genomic_DNA"/>
</dbReference>
<protein>
    <submittedName>
        <fullName evidence="2">Uncharacterized protein</fullName>
    </submittedName>
</protein>